<reference evidence="3 4" key="1">
    <citation type="submission" date="2019-02" db="EMBL/GenBank/DDBJ databases">
        <title>Genomic Encyclopedia of Type Strains, Phase IV (KMG-IV): sequencing the most valuable type-strain genomes for metagenomic binning, comparative biology and taxonomic classification.</title>
        <authorList>
            <person name="Goeker M."/>
        </authorList>
    </citation>
    <scope>NUCLEOTIDE SEQUENCE [LARGE SCALE GENOMIC DNA]</scope>
    <source>
        <strain evidence="3 4">DSM 29486</strain>
    </source>
</reference>
<dbReference type="AlphaFoldDB" id="A0A4Q7PK62"/>
<comment type="caution">
    <text evidence="3">The sequence shown here is derived from an EMBL/GenBank/DDBJ whole genome shotgun (WGS) entry which is preliminary data.</text>
</comment>
<feature type="region of interest" description="Disordered" evidence="2">
    <location>
        <begin position="576"/>
        <end position="595"/>
    </location>
</feature>
<keyword evidence="1" id="KW-0175">Coiled coil</keyword>
<proteinExistence type="predicted"/>
<evidence type="ECO:0000313" key="4">
    <source>
        <dbReference type="Proteomes" id="UP000292927"/>
    </source>
</evidence>
<name>A0A4Q7PK62_9FIRM</name>
<evidence type="ECO:0000256" key="1">
    <source>
        <dbReference type="SAM" id="Coils"/>
    </source>
</evidence>
<dbReference type="Proteomes" id="UP000292927">
    <property type="component" value="Unassembled WGS sequence"/>
</dbReference>
<keyword evidence="4" id="KW-1185">Reference proteome</keyword>
<organism evidence="3 4">
    <name type="scientific">Cuneatibacter caecimuris</name>
    <dbReference type="NCBI Taxonomy" id="1796618"/>
    <lineage>
        <taxon>Bacteria</taxon>
        <taxon>Bacillati</taxon>
        <taxon>Bacillota</taxon>
        <taxon>Clostridia</taxon>
        <taxon>Lachnospirales</taxon>
        <taxon>Lachnospiraceae</taxon>
        <taxon>Cuneatibacter</taxon>
    </lineage>
</organism>
<sequence>MQFHTSALSEIKNKKFFIASPSKEIYGLINHITGASGKINLIDYSEISFTVAYGDNVQNWEHLKKFNTVYVEDVGWFQLQEPAETDDGTQLFKDCAMYSLEYELSQRNTSFTVNTGTVDSLENIVFLDRHPELTWEDDWQLAKEDYIRFCHDDDPDLSLMHLLLEKFPNWGVGYIHPALKPKIRSFSEFSGSPYSFLMENAAKAFECIFTFDTDKNLINAYPINDAGDTFDQNVLGRTTDLYLGFENLVKDFQLSQRTEEDTVTAIRVFGGDKLDLRDVNLGMDYLFDLSHYYDRMSPGLLDKWKAWLALKDSLCEDYIALAIRHNNNTLEQLNLHTMLPEDKDSGTEDWTKYGINELTSKLKTTSQILENYEKLGLSQDSETWLNAVQKRDAVQAELEAKKAQLEELKAEEAEIVREKLAVTKQIDWNSFYTVSELKELTPYIKEADYTNDTILILDSYSIEEIIEQQKELKKDAVNTLSRLSQPQYTISTSLVNLFSLPKFRSKWEDFSLGNFVTVLKGNRDFLLRLISVSFDFYNPDSIQVVWSNMYRDNQGTNDIEYLLKGIAGGSVSSISSRSASGSGSGSGKDPDSEKGGGYTLSYGEYTGLLQMLDGQFDAITSDYIFTKILEGEKGYFERLSAHILSSDYADIKFADIGELKAALADVESLLAGNAGVGDLQAIHLTADNAVIDEAVIKHMIAAEISVADLMAHIASAELITLVSSETGRPAIALKGATQQFFDSEGNVRVQIGQDGGGGFSFVVRGEDGTTALFDSHGIRQEGIPDNIIVNKMIAPGTIGPDRLDFQVEIDSEGRLITSIDRIYTENGTRFGTEFYELKETTQALDSKIEDNLQYKIEIDSSNGVIFTNRIIDTILSAVLYRGNEDVTAQFADSCFIWTRQSGDADLDDYWNSQHESGAKSLHITREDLYKKAQFRCSFWLNHQLVAAGTF</sequence>
<evidence type="ECO:0000256" key="2">
    <source>
        <dbReference type="SAM" id="MobiDB-lite"/>
    </source>
</evidence>
<dbReference type="OrthoDB" id="2067825at2"/>
<dbReference type="RefSeq" id="WP_130434697.1">
    <property type="nucleotide sequence ID" value="NZ_SGXF01000002.1"/>
</dbReference>
<accession>A0A4Q7PK62</accession>
<gene>
    <name evidence="3" type="ORF">EV209_1544</name>
</gene>
<protein>
    <submittedName>
        <fullName evidence="3">Uncharacterized protein</fullName>
    </submittedName>
</protein>
<feature type="coiled-coil region" evidence="1">
    <location>
        <begin position="355"/>
        <end position="425"/>
    </location>
</feature>
<evidence type="ECO:0000313" key="3">
    <source>
        <dbReference type="EMBL" id="RZT01103.1"/>
    </source>
</evidence>
<dbReference type="EMBL" id="SGXF01000002">
    <property type="protein sequence ID" value="RZT01103.1"/>
    <property type="molecule type" value="Genomic_DNA"/>
</dbReference>